<dbReference type="RefSeq" id="WP_175148383.1">
    <property type="nucleotide sequence ID" value="NZ_CADIKK010000003.1"/>
</dbReference>
<proteinExistence type="predicted"/>
<dbReference type="InterPro" id="IPR050194">
    <property type="entry name" value="Glycosyltransferase_grp1"/>
</dbReference>
<feature type="domain" description="Glycosyl transferase family 1" evidence="1">
    <location>
        <begin position="624"/>
        <end position="790"/>
    </location>
</feature>
<protein>
    <submittedName>
        <fullName evidence="3">D-inositol-3-phosphate glycosyltransferase</fullName>
        <ecNumber evidence="3">2.4.1.250</ecNumber>
    </submittedName>
</protein>
<evidence type="ECO:0000259" key="2">
    <source>
        <dbReference type="Pfam" id="PF13439"/>
    </source>
</evidence>
<dbReference type="PANTHER" id="PTHR45947:SF3">
    <property type="entry name" value="SULFOQUINOVOSYL TRANSFERASE SQD2"/>
    <property type="match status" value="1"/>
</dbReference>
<dbReference type="CDD" id="cd03801">
    <property type="entry name" value="GT4_PimA-like"/>
    <property type="match status" value="1"/>
</dbReference>
<accession>A0A6S7AWI2</accession>
<organism evidence="3 4">
    <name type="scientific">Paraburkholderia ultramafica</name>
    <dbReference type="NCBI Taxonomy" id="1544867"/>
    <lineage>
        <taxon>Bacteria</taxon>
        <taxon>Pseudomonadati</taxon>
        <taxon>Pseudomonadota</taxon>
        <taxon>Betaproteobacteria</taxon>
        <taxon>Burkholderiales</taxon>
        <taxon>Burkholderiaceae</taxon>
        <taxon>Paraburkholderia</taxon>
    </lineage>
</organism>
<dbReference type="InterPro" id="IPR028098">
    <property type="entry name" value="Glyco_trans_4-like_N"/>
</dbReference>
<dbReference type="GO" id="GO:0102710">
    <property type="term" value="F:D-inositol-3-phosphate glycosyltransferase activity"/>
    <property type="evidence" value="ECO:0007669"/>
    <property type="project" value="UniProtKB-EC"/>
</dbReference>
<dbReference type="EMBL" id="CADIKK010000003">
    <property type="protein sequence ID" value="CAB3779853.1"/>
    <property type="molecule type" value="Genomic_DNA"/>
</dbReference>
<reference evidence="3 4" key="1">
    <citation type="submission" date="2020-04" db="EMBL/GenBank/DDBJ databases">
        <authorList>
            <person name="De Canck E."/>
        </authorList>
    </citation>
    <scope>NUCLEOTIDE SEQUENCE [LARGE SCALE GENOMIC DNA]</scope>
    <source>
        <strain evidence="3 4">LMG 28614</strain>
    </source>
</reference>
<keyword evidence="4" id="KW-1185">Reference proteome</keyword>
<dbReference type="EC" id="2.4.1.250" evidence="3"/>
<dbReference type="Pfam" id="PF00534">
    <property type="entry name" value="Glycos_transf_1"/>
    <property type="match status" value="2"/>
</dbReference>
<dbReference type="Proteomes" id="UP000494365">
    <property type="component" value="Unassembled WGS sequence"/>
</dbReference>
<evidence type="ECO:0000313" key="4">
    <source>
        <dbReference type="Proteomes" id="UP000494365"/>
    </source>
</evidence>
<dbReference type="PANTHER" id="PTHR45947">
    <property type="entry name" value="SULFOQUINOVOSYL TRANSFERASE SQD2"/>
    <property type="match status" value="1"/>
</dbReference>
<feature type="domain" description="Glycosyltransferase subfamily 4-like N-terminal" evidence="2">
    <location>
        <begin position="91"/>
        <end position="231"/>
    </location>
</feature>
<evidence type="ECO:0000313" key="3">
    <source>
        <dbReference type="EMBL" id="CAB3779853.1"/>
    </source>
</evidence>
<dbReference type="InterPro" id="IPR001296">
    <property type="entry name" value="Glyco_trans_1"/>
</dbReference>
<name>A0A6S7AWI2_9BURK</name>
<keyword evidence="3" id="KW-0808">Transferase</keyword>
<dbReference type="CDD" id="cd03804">
    <property type="entry name" value="GT4_WbaZ-like"/>
    <property type="match status" value="1"/>
</dbReference>
<dbReference type="AlphaFoldDB" id="A0A6S7AWI2"/>
<keyword evidence="3" id="KW-0328">Glycosyltransferase</keyword>
<feature type="domain" description="Glycosyltransferase subfamily 4-like N-terminal" evidence="2">
    <location>
        <begin position="444"/>
        <end position="611"/>
    </location>
</feature>
<sequence>MNQRVLEEAALRPATRSALAELTSAPGVPATPRRAALRADKTVRIAIVHDWLVTYAGAEKVLEQIVACFPDADLFSLVDFLDDRSFLRGKSVTTSFIQKLPLARSKYRSYLPLMPLAIEQLDVSAYDVVISSSHAVAKGILTGPDQVHISYVHSPIRYAWDLQHQYLQQSKLTSGPKSALARLILHYIRNWDIRTSNAVDGFVANSDFIARRIKKVYQRDAQVIFPPVDVDAFSLCTEKEDFYLTASRMVPYKKIDLIVEAFAQMPERKLVVIGDGPDMEKIRAKAGPNVEIMGYQPFKVLKDRMSRAKAFVFAAEEDFGISVVEAQACGTPVIAYGKGGALETVRDLSEPRPTGMFFDEQDAESIIAAVKRFDAHIKHFSPADCRANAEQFSTAHFRERFFTHVRSEVPALRTAQLPPYVPYQAEPVANAPRILAVDQSGVLGGAELSLLEIVKALRSRIEVVLFDDGPFRTALDEAGVTVNVLDAGALRHVKKQGGSLPKGQALKGLLSLVRATAKRARDADVIYANTQRAMVIGAIAGKLARRPVVWHLRDIVSPEHFGGKQLAIIKWCARLGLTHVIANSAASARAFAELTQFDDKRIDVVFNGISAEPFDALRAVPQATLRERLNLPRDAFLVGSFSRLARWKGQHVLLEAMVLNPQMHAVLVGAPLFGEDQYESELHAFVAAHKLGERVHFLGFQHDIPACMCAVDAVVHTSITPEPFGRVIVEGMLAQRPVVAARAGGVLEIIDDYENGVLCTPGDAHGLADTLAELRSNDDLRNKLVSNGYQTALSRFGTATYVDGVARILKRVVAR</sequence>
<evidence type="ECO:0000259" key="1">
    <source>
        <dbReference type="Pfam" id="PF00534"/>
    </source>
</evidence>
<dbReference type="Gene3D" id="3.40.50.2000">
    <property type="entry name" value="Glycogen Phosphorylase B"/>
    <property type="match status" value="3"/>
</dbReference>
<dbReference type="Pfam" id="PF13439">
    <property type="entry name" value="Glyco_transf_4"/>
    <property type="match status" value="2"/>
</dbReference>
<feature type="domain" description="Glycosyl transferase family 1" evidence="1">
    <location>
        <begin position="238"/>
        <end position="373"/>
    </location>
</feature>
<dbReference type="SUPFAM" id="SSF53756">
    <property type="entry name" value="UDP-Glycosyltransferase/glycogen phosphorylase"/>
    <property type="match status" value="2"/>
</dbReference>
<gene>
    <name evidence="3" type="primary">mshA_6</name>
    <name evidence="3" type="ORF">LMG28614_00937</name>
</gene>